<evidence type="ECO:0000259" key="5">
    <source>
        <dbReference type="Pfam" id="PF24883"/>
    </source>
</evidence>
<feature type="domain" description="Nephrocystin 3-like N-terminal" evidence="5">
    <location>
        <begin position="1024"/>
        <end position="1185"/>
    </location>
</feature>
<keyword evidence="7" id="KW-1185">Reference proteome</keyword>
<gene>
    <name evidence="6" type="ORF">D9611_007404</name>
</gene>
<dbReference type="InterPro" id="IPR027417">
    <property type="entry name" value="P-loop_NTPase"/>
</dbReference>
<evidence type="ECO:0000259" key="4">
    <source>
        <dbReference type="Pfam" id="PF22939"/>
    </source>
</evidence>
<dbReference type="InterPro" id="IPR036812">
    <property type="entry name" value="NAD(P)_OxRdtase_dom_sf"/>
</dbReference>
<dbReference type="Pfam" id="PF00248">
    <property type="entry name" value="Aldo_ket_red"/>
    <property type="match status" value="1"/>
</dbReference>
<organism evidence="6 7">
    <name type="scientific">Ephemerocybe angulata</name>
    <dbReference type="NCBI Taxonomy" id="980116"/>
    <lineage>
        <taxon>Eukaryota</taxon>
        <taxon>Fungi</taxon>
        <taxon>Dikarya</taxon>
        <taxon>Basidiomycota</taxon>
        <taxon>Agaricomycotina</taxon>
        <taxon>Agaricomycetes</taxon>
        <taxon>Agaricomycetidae</taxon>
        <taxon>Agaricales</taxon>
        <taxon>Agaricineae</taxon>
        <taxon>Psathyrellaceae</taxon>
        <taxon>Ephemerocybe</taxon>
    </lineage>
</organism>
<dbReference type="SUPFAM" id="SSF51430">
    <property type="entry name" value="NAD(P)-linked oxidoreductase"/>
    <property type="match status" value="1"/>
</dbReference>
<dbReference type="Pfam" id="PF12796">
    <property type="entry name" value="Ank_2"/>
    <property type="match status" value="3"/>
</dbReference>
<evidence type="ECO:0008006" key="8">
    <source>
        <dbReference type="Google" id="ProtNLM"/>
    </source>
</evidence>
<accession>A0A8H5CF61</accession>
<dbReference type="InterPro" id="IPR036770">
    <property type="entry name" value="Ankyrin_rpt-contain_sf"/>
</dbReference>
<evidence type="ECO:0000259" key="3">
    <source>
        <dbReference type="Pfam" id="PF00248"/>
    </source>
</evidence>
<dbReference type="InterPro" id="IPR002110">
    <property type="entry name" value="Ankyrin_rpt"/>
</dbReference>
<dbReference type="PROSITE" id="PS50088">
    <property type="entry name" value="ANK_REPEAT"/>
    <property type="match status" value="1"/>
</dbReference>
<dbReference type="SUPFAM" id="SSF48403">
    <property type="entry name" value="Ankyrin repeat"/>
    <property type="match status" value="1"/>
</dbReference>
<dbReference type="Gene3D" id="3.40.50.300">
    <property type="entry name" value="P-loop containing nucleotide triphosphate hydrolases"/>
    <property type="match status" value="2"/>
</dbReference>
<evidence type="ECO:0000256" key="1">
    <source>
        <dbReference type="ARBA" id="ARBA00022737"/>
    </source>
</evidence>
<feature type="domain" description="NADP-dependent oxidoreductase" evidence="3">
    <location>
        <begin position="1552"/>
        <end position="1856"/>
    </location>
</feature>
<evidence type="ECO:0000313" key="6">
    <source>
        <dbReference type="EMBL" id="KAF5340594.1"/>
    </source>
</evidence>
<name>A0A8H5CF61_9AGAR</name>
<evidence type="ECO:0000256" key="2">
    <source>
        <dbReference type="PROSITE-ProRule" id="PRU00023"/>
    </source>
</evidence>
<dbReference type="PANTHER" id="PTHR10039:SF15">
    <property type="entry name" value="NACHT DOMAIN-CONTAINING PROTEIN"/>
    <property type="match status" value="1"/>
</dbReference>
<feature type="domain" description="GPI inositol-deacylase winged helix" evidence="4">
    <location>
        <begin position="368"/>
        <end position="448"/>
    </location>
</feature>
<dbReference type="SMART" id="SM00248">
    <property type="entry name" value="ANK"/>
    <property type="match status" value="7"/>
</dbReference>
<dbReference type="Pfam" id="PF22939">
    <property type="entry name" value="WHD_GPIID"/>
    <property type="match status" value="1"/>
</dbReference>
<dbReference type="InterPro" id="IPR023210">
    <property type="entry name" value="NADP_OxRdtase_dom"/>
</dbReference>
<dbReference type="Gene3D" id="1.25.40.20">
    <property type="entry name" value="Ankyrin repeat-containing domain"/>
    <property type="match status" value="2"/>
</dbReference>
<dbReference type="EMBL" id="JAACJK010000003">
    <property type="protein sequence ID" value="KAF5340594.1"/>
    <property type="molecule type" value="Genomic_DNA"/>
</dbReference>
<dbReference type="Pfam" id="PF24883">
    <property type="entry name" value="NPHP3_N"/>
    <property type="match status" value="2"/>
</dbReference>
<comment type="caution">
    <text evidence="6">The sequence shown here is derived from an EMBL/GenBank/DDBJ whole genome shotgun (WGS) entry which is preliminary data.</text>
</comment>
<evidence type="ECO:0000313" key="7">
    <source>
        <dbReference type="Proteomes" id="UP000541558"/>
    </source>
</evidence>
<sequence length="1897" mass="211853">MSLGPILIEGKQSLEVIPTFVQGQQSDFNILQGAECVSVGTMTTTIVSGNYNVTIVNNHFGPEPSSCDPAVPFDEIATWVKAPDFLRIYEEALSQRLSKTGIWFIESEEFRKLVEEREVVVWGTGMPGAGKTLLSSTSMEHLREIFAGTNGVAVVCAFIRYTEQPSARDILAGLIRQLIGSHLCACRHMGNLYIQNQKMELREQGLIKALREVVGLLSKVFIIIDGLDEAEDAVKDALLRTLPTLGANVLIMSRPLELYAHCIPHALHVSIAARTEDIDYFVDDQIERNSRLQAIVRGDPTLIERLKARIRESSNGMFLVARLQMEAIVRKARSANTLLTGLEQLPSGVDAIYEHTLARINAQSEEDASIAHRAFIWLLYAKDSLTSDDLQHALAISFEDKSYDAGDVIPLDLILSMCGGLVTVEKLGLYNQVDSVRFIHYTAHEYLKKVPFPELARPHTYLAVSCLVYLESNSLQRWEEWDFRSYDHLGYADRNWGYHARDSQEEDAEIHPYISLFLRSCGARYCHYFEGNAPMYQLGGLHLAAMYGLVKIISTETLPFLTGRLRQWDRGEWVDGQTPFHYAAKYGETSALKALLNSYTGINIPNAKGETPLIVACRNPSSSGTAQIIGEGFAAPRAKDCQQEIIRILTGHTAVKVNMQDNLGQTALMVACRVDTDDAIPIFLLSLRPKINVNIKDNAGRTAFMYACKPGLRKTVAYMLNQAAIDINEVDNDGKTAFMHFCTHPRHNRIGRQCAEGDTLEFLTLLTQHGADHHVRDNRSRSAFLWAAAPTGIKRTRMIKKAPPTHILRYLLEIDSLDCNQQDNEGTTALMLASCGRIQSLEILLSYPKTDVNAQDAKGMTALHRCCSSGTPEALEMLVSHPAVNLRLPDNRGWSALDCACWRRGEFGAKAIAILARLGHWEDSDIRKAVIQFFAASVPSTNAQPRTPGSPSEQNQGTSFLANASNFHLENLNYTSNHYAAQKQGNTGWEYLLKAMSTNALHNSMARFDPPKCDANTRVELIHEISNWIEDRNAPTQFLCMTGAAGSGKSALQQTVAEGCVAKGILAASFFFNTADNTRNNVSTIIPTLAYQLGQKSAALRQMIGVAVENDAVIFDQSLKTQIEKLILDPVSRLPPSELASLPYAILIDGLDECTKERDQRALLRAIHDTFLHRRSIFRIFLASRPELAIFEALEPGGHLHEIVHPIRLSDDYDATSDIRLTVRRNFTEIGLRRRWEHAWFTEEDVEAIVAAASGQYIYAATVIRYVSEPRRSPVERLRTILASQSGTDHGTKPFALLDLLYTLVLTTAKEGYEAIDNRHDFLLILRVYLAINAVNLNLCISRQDKLLGLEEGTYESILCDLRSLLVALPNSGHGPGGISRIQIKVYHKSFLDYLNAPERSGSLHIPIPRSIDYIARSCFRSIDSYSLEDIRGGTTLSDADFKVRYKELDLGLLDCAGLLWCSVLRTRTPESDDVAATSFVQFATSGLEKLHAWVMHPLVHWISTPPWISDGNPRYEFVALWETHVGRVFLDLIKDRSTELSKALEECARSMSIGDQWDKYGLGSMNKEVSFKLLDAYFDLGGNFIDTANLYQNESSEKFIGEWAESKGIRDQLFIATKYSGNPKARDESVVQKVMYGGTNAKSLHISIENSLKHLRTGYIDLLYVHFWDFDTSIPELMHALHSFVMAHKVIYLGISDTPAWVVSTANQYARDNALTPFSVYQGLWNATERSFERDIIPMARYEGMALAPWSVLAEGKIRTDAEEEIRIKKDEVGRTTFTPWLRNDNEKAVCKVLESIAEEVGAKSIRSVAIAYVFHKAQYVFPIIGGRKIEHLISNLEALDIALTDAHLQAIDDALPFNPGFPHSMLGNGESNSPFHATSGKLEFWPLPKPITPQK</sequence>
<dbReference type="PROSITE" id="PS50297">
    <property type="entry name" value="ANK_REP_REGION"/>
    <property type="match status" value="1"/>
</dbReference>
<dbReference type="Proteomes" id="UP000541558">
    <property type="component" value="Unassembled WGS sequence"/>
</dbReference>
<dbReference type="InterPro" id="IPR054471">
    <property type="entry name" value="GPIID_WHD"/>
</dbReference>
<keyword evidence="1" id="KW-0677">Repeat</keyword>
<dbReference type="InterPro" id="IPR056884">
    <property type="entry name" value="NPHP3-like_N"/>
</dbReference>
<proteinExistence type="predicted"/>
<dbReference type="Gene3D" id="3.20.20.100">
    <property type="entry name" value="NADP-dependent oxidoreductase domain"/>
    <property type="match status" value="1"/>
</dbReference>
<dbReference type="PANTHER" id="PTHR10039">
    <property type="entry name" value="AMELOGENIN"/>
    <property type="match status" value="1"/>
</dbReference>
<feature type="domain" description="Nephrocystin 3-like N-terminal" evidence="5">
    <location>
        <begin position="100"/>
        <end position="245"/>
    </location>
</feature>
<keyword evidence="2" id="KW-0040">ANK repeat</keyword>
<protein>
    <recommendedName>
        <fullName evidence="8">NACHT domain-containing protein</fullName>
    </recommendedName>
</protein>
<feature type="repeat" description="ANK" evidence="2">
    <location>
        <begin position="575"/>
        <end position="607"/>
    </location>
</feature>
<dbReference type="SUPFAM" id="SSF52540">
    <property type="entry name" value="P-loop containing nucleoside triphosphate hydrolases"/>
    <property type="match status" value="2"/>
</dbReference>
<dbReference type="OrthoDB" id="7464126at2759"/>
<reference evidence="6 7" key="1">
    <citation type="journal article" date="2020" name="ISME J.">
        <title>Uncovering the hidden diversity of litter-decomposition mechanisms in mushroom-forming fungi.</title>
        <authorList>
            <person name="Floudas D."/>
            <person name="Bentzer J."/>
            <person name="Ahren D."/>
            <person name="Johansson T."/>
            <person name="Persson P."/>
            <person name="Tunlid A."/>
        </authorList>
    </citation>
    <scope>NUCLEOTIDE SEQUENCE [LARGE SCALE GENOMIC DNA]</scope>
    <source>
        <strain evidence="6 7">CBS 175.51</strain>
    </source>
</reference>